<reference evidence="9 10" key="1">
    <citation type="submission" date="2019-12" db="EMBL/GenBank/DDBJ databases">
        <authorList>
            <person name="Floudas D."/>
            <person name="Bentzer J."/>
            <person name="Ahren D."/>
            <person name="Johansson T."/>
            <person name="Persson P."/>
            <person name="Tunlid A."/>
        </authorList>
    </citation>
    <scope>NUCLEOTIDE SEQUENCE [LARGE SCALE GENOMIC DNA]</scope>
    <source>
        <strain evidence="9 10">CBS 102.39</strain>
    </source>
</reference>
<dbReference type="GO" id="GO:0008270">
    <property type="term" value="F:zinc ion binding"/>
    <property type="evidence" value="ECO:0007669"/>
    <property type="project" value="UniProtKB-KW"/>
</dbReference>
<dbReference type="SMART" id="SM00184">
    <property type="entry name" value="RING"/>
    <property type="match status" value="2"/>
</dbReference>
<dbReference type="EMBL" id="JAACJL010000016">
    <property type="protein sequence ID" value="KAF4619146.1"/>
    <property type="molecule type" value="Genomic_DNA"/>
</dbReference>
<dbReference type="AlphaFoldDB" id="A0A8H4QYS1"/>
<gene>
    <name evidence="9" type="ORF">D9613_005059</name>
</gene>
<dbReference type="InterPro" id="IPR046336">
    <property type="entry name" value="Lon_prtase_N_sf"/>
</dbReference>
<sequence>MDLTCPLCANPLDNPTTLHCGHSLCSQHLDAPGTSSCPIPNCAPTSSAPRIPPASTVQFIPAPANDIPITPHRSDVVLNNIIALLHRRHRKRALQTPSPESDSDADDDRHSDYEEDGPRPRKRPKHSHREGADTDEEEQSDLLSHLRSLAAQQRTTPADVPLSNPDEFDKRLLEELTCHICYAFFYQPVTTPCQHTFCAKCLQRSLDYNPTCPICRQELPSYYFQDQPVNKTILSIILKFHSSLYQERGAAMEEEERHARLNTPIFVCMLSFPGFPTHLHLFEPRYRLMLRRCLESPNPRFGMIMPPKPGAPQMDYGTILEIRSVQMLPDGRSYVETIGSTRFRILERGTLDGYMVARTERQVLYCNIFHLANNLIPCSIYDYPDDITENLIFNEPEPSPQEPASSSASSSAATDRTLIRRIISPTPSSSDAADSSSASSSSRPSRILRQAQPTNEQLMERCRVFLRNLQRGAAPWVVQRLSDSYGAMPTDAALFAYWVALVLPIEDYEKAKLLPIKSTRLRLLLVVHWIEQLNNNWYAWLYLFVLAPLQGWVFIGPGQLLLGMLIALAWVVRYYWF</sequence>
<dbReference type="Pfam" id="PF13445">
    <property type="entry name" value="zf-RING_UBOX"/>
    <property type="match status" value="1"/>
</dbReference>
<dbReference type="SMART" id="SM00464">
    <property type="entry name" value="LON"/>
    <property type="match status" value="1"/>
</dbReference>
<feature type="region of interest" description="Disordered" evidence="5">
    <location>
        <begin position="90"/>
        <end position="141"/>
    </location>
</feature>
<feature type="compositionally biased region" description="Low complexity" evidence="5">
    <location>
        <begin position="402"/>
        <end position="413"/>
    </location>
</feature>
<evidence type="ECO:0000256" key="1">
    <source>
        <dbReference type="ARBA" id="ARBA00022723"/>
    </source>
</evidence>
<evidence type="ECO:0000256" key="3">
    <source>
        <dbReference type="ARBA" id="ARBA00022833"/>
    </source>
</evidence>
<feature type="compositionally biased region" description="Low complexity" evidence="5">
    <location>
        <begin position="420"/>
        <end position="445"/>
    </location>
</feature>
<dbReference type="SUPFAM" id="SSF88697">
    <property type="entry name" value="PUA domain-like"/>
    <property type="match status" value="1"/>
</dbReference>
<dbReference type="SUPFAM" id="SSF57850">
    <property type="entry name" value="RING/U-box"/>
    <property type="match status" value="2"/>
</dbReference>
<evidence type="ECO:0000313" key="9">
    <source>
        <dbReference type="EMBL" id="KAF4619146.1"/>
    </source>
</evidence>
<keyword evidence="10" id="KW-1185">Reference proteome</keyword>
<dbReference type="Gene3D" id="3.30.40.10">
    <property type="entry name" value="Zinc/RING finger domain, C3HC4 (zinc finger)"/>
    <property type="match status" value="2"/>
</dbReference>
<keyword evidence="6" id="KW-0472">Membrane</keyword>
<name>A0A8H4QYS1_9AGAR</name>
<dbReference type="CDD" id="cd16514">
    <property type="entry name" value="RING-HC_LONFs_rpt2"/>
    <property type="match status" value="1"/>
</dbReference>
<keyword evidence="6" id="KW-1133">Transmembrane helix</keyword>
<dbReference type="InterPro" id="IPR003111">
    <property type="entry name" value="Lon_prtase_N"/>
</dbReference>
<evidence type="ECO:0000259" key="7">
    <source>
        <dbReference type="PROSITE" id="PS50089"/>
    </source>
</evidence>
<dbReference type="InterPro" id="IPR013083">
    <property type="entry name" value="Znf_RING/FYVE/PHD"/>
</dbReference>
<dbReference type="PROSITE" id="PS00518">
    <property type="entry name" value="ZF_RING_1"/>
    <property type="match status" value="1"/>
</dbReference>
<keyword evidence="1" id="KW-0479">Metal-binding</keyword>
<dbReference type="Gene3D" id="1.20.58.1480">
    <property type="match status" value="1"/>
</dbReference>
<evidence type="ECO:0000256" key="5">
    <source>
        <dbReference type="SAM" id="MobiDB-lite"/>
    </source>
</evidence>
<dbReference type="PROSITE" id="PS51787">
    <property type="entry name" value="LON_N"/>
    <property type="match status" value="1"/>
</dbReference>
<keyword evidence="3" id="KW-0862">Zinc</keyword>
<feature type="compositionally biased region" description="Basic and acidic residues" evidence="5">
    <location>
        <begin position="107"/>
        <end position="119"/>
    </location>
</feature>
<keyword evidence="6" id="KW-0812">Transmembrane</keyword>
<feature type="transmembrane region" description="Helical" evidence="6">
    <location>
        <begin position="560"/>
        <end position="576"/>
    </location>
</feature>
<evidence type="ECO:0000259" key="8">
    <source>
        <dbReference type="PROSITE" id="PS51787"/>
    </source>
</evidence>
<dbReference type="InterPro" id="IPR001841">
    <property type="entry name" value="Znf_RING"/>
</dbReference>
<dbReference type="InterPro" id="IPR015947">
    <property type="entry name" value="PUA-like_sf"/>
</dbReference>
<dbReference type="PROSITE" id="PS50089">
    <property type="entry name" value="ZF_RING_2"/>
    <property type="match status" value="1"/>
</dbReference>
<dbReference type="InterPro" id="IPR017907">
    <property type="entry name" value="Znf_RING_CS"/>
</dbReference>
<accession>A0A8H4QYS1</accession>
<dbReference type="PANTHER" id="PTHR23327">
    <property type="entry name" value="RING FINGER PROTEIN 127"/>
    <property type="match status" value="1"/>
</dbReference>
<organism evidence="9 10">
    <name type="scientific">Agrocybe pediades</name>
    <dbReference type="NCBI Taxonomy" id="84607"/>
    <lineage>
        <taxon>Eukaryota</taxon>
        <taxon>Fungi</taxon>
        <taxon>Dikarya</taxon>
        <taxon>Basidiomycota</taxon>
        <taxon>Agaricomycotina</taxon>
        <taxon>Agaricomycetes</taxon>
        <taxon>Agaricomycetidae</taxon>
        <taxon>Agaricales</taxon>
        <taxon>Agaricineae</taxon>
        <taxon>Strophariaceae</taxon>
        <taxon>Agrocybe</taxon>
    </lineage>
</organism>
<proteinExistence type="predicted"/>
<feature type="region of interest" description="Disordered" evidence="5">
    <location>
        <begin position="391"/>
        <end position="450"/>
    </location>
</feature>
<dbReference type="PANTHER" id="PTHR23327:SF42">
    <property type="entry name" value="LON PEPTIDASE N-TERMINAL DOMAIN AND RING FINGER PROTEIN C14F5.10C"/>
    <property type="match status" value="1"/>
</dbReference>
<dbReference type="InterPro" id="IPR027370">
    <property type="entry name" value="Znf-RING_euk"/>
</dbReference>
<dbReference type="Pfam" id="PF02190">
    <property type="entry name" value="LON_substr_bdg"/>
    <property type="match status" value="1"/>
</dbReference>
<dbReference type="Proteomes" id="UP000521872">
    <property type="component" value="Unassembled WGS sequence"/>
</dbReference>
<feature type="domain" description="Lon N-terminal" evidence="8">
    <location>
        <begin position="260"/>
        <end position="534"/>
    </location>
</feature>
<evidence type="ECO:0000313" key="10">
    <source>
        <dbReference type="Proteomes" id="UP000521872"/>
    </source>
</evidence>
<evidence type="ECO:0008006" key="11">
    <source>
        <dbReference type="Google" id="ProtNLM"/>
    </source>
</evidence>
<protein>
    <recommendedName>
        <fullName evidence="11">RING-type domain-containing protein</fullName>
    </recommendedName>
</protein>
<feature type="domain" description="RING-type" evidence="7">
    <location>
        <begin position="178"/>
        <end position="216"/>
    </location>
</feature>
<dbReference type="Gene3D" id="2.30.130.40">
    <property type="entry name" value="LON domain-like"/>
    <property type="match status" value="1"/>
</dbReference>
<evidence type="ECO:0000256" key="6">
    <source>
        <dbReference type="SAM" id="Phobius"/>
    </source>
</evidence>
<keyword evidence="2 4" id="KW-0863">Zinc-finger</keyword>
<evidence type="ECO:0000256" key="2">
    <source>
        <dbReference type="ARBA" id="ARBA00022771"/>
    </source>
</evidence>
<dbReference type="GO" id="GO:0061630">
    <property type="term" value="F:ubiquitin protein ligase activity"/>
    <property type="evidence" value="ECO:0007669"/>
    <property type="project" value="TreeGrafter"/>
</dbReference>
<dbReference type="Pfam" id="PF13923">
    <property type="entry name" value="zf-C3HC4_2"/>
    <property type="match status" value="1"/>
</dbReference>
<evidence type="ECO:0000256" key="4">
    <source>
        <dbReference type="PROSITE-ProRule" id="PRU00175"/>
    </source>
</evidence>
<comment type="caution">
    <text evidence="9">The sequence shown here is derived from an EMBL/GenBank/DDBJ whole genome shotgun (WGS) entry which is preliminary data.</text>
</comment>